<feature type="coiled-coil region" evidence="21">
    <location>
        <begin position="221"/>
        <end position="248"/>
    </location>
</feature>
<evidence type="ECO:0000256" key="2">
    <source>
        <dbReference type="ARBA" id="ARBA00001966"/>
    </source>
</evidence>
<evidence type="ECO:0000256" key="22">
    <source>
        <dbReference type="SAM" id="MobiDB-lite"/>
    </source>
</evidence>
<evidence type="ECO:0000256" key="20">
    <source>
        <dbReference type="ARBA" id="ARBA00030800"/>
    </source>
</evidence>
<evidence type="ECO:0000256" key="7">
    <source>
        <dbReference type="ARBA" id="ARBA00022475"/>
    </source>
</evidence>
<dbReference type="CDD" id="cd16917">
    <property type="entry name" value="HATPase_UhpB-NarQ-NarX-like"/>
    <property type="match status" value="1"/>
</dbReference>
<dbReference type="GO" id="GO:0051539">
    <property type="term" value="F:4 iron, 4 sulfur cluster binding"/>
    <property type="evidence" value="ECO:0007669"/>
    <property type="project" value="UniProtKB-KW"/>
</dbReference>
<dbReference type="Pfam" id="PF07730">
    <property type="entry name" value="HisKA_3"/>
    <property type="match status" value="1"/>
</dbReference>
<evidence type="ECO:0000259" key="24">
    <source>
        <dbReference type="PROSITE" id="PS50109"/>
    </source>
</evidence>
<evidence type="ECO:0000256" key="3">
    <source>
        <dbReference type="ARBA" id="ARBA00004496"/>
    </source>
</evidence>
<feature type="transmembrane region" description="Helical" evidence="23">
    <location>
        <begin position="204"/>
        <end position="222"/>
    </location>
</feature>
<evidence type="ECO:0000256" key="6">
    <source>
        <dbReference type="ARBA" id="ARBA00017322"/>
    </source>
</evidence>
<dbReference type="EC" id="2.7.13.3" evidence="5"/>
<dbReference type="GO" id="GO:0046983">
    <property type="term" value="F:protein dimerization activity"/>
    <property type="evidence" value="ECO:0007669"/>
    <property type="project" value="InterPro"/>
</dbReference>
<dbReference type="PROSITE" id="PS50109">
    <property type="entry name" value="HIS_KIN"/>
    <property type="match status" value="1"/>
</dbReference>
<dbReference type="Gene3D" id="3.30.565.10">
    <property type="entry name" value="Histidine kinase-like ATPase, C-terminal domain"/>
    <property type="match status" value="1"/>
</dbReference>
<dbReference type="SUPFAM" id="SSF55874">
    <property type="entry name" value="ATPase domain of HSP90 chaperone/DNA topoisomerase II/histidine kinase"/>
    <property type="match status" value="1"/>
</dbReference>
<keyword evidence="21" id="KW-0175">Coiled coil</keyword>
<evidence type="ECO:0000256" key="9">
    <source>
        <dbReference type="ARBA" id="ARBA00022490"/>
    </source>
</evidence>
<evidence type="ECO:0000256" key="1">
    <source>
        <dbReference type="ARBA" id="ARBA00000085"/>
    </source>
</evidence>
<keyword evidence="8" id="KW-0004">4Fe-4S</keyword>
<dbReference type="AlphaFoldDB" id="A0A7K3M8W3"/>
<evidence type="ECO:0000256" key="15">
    <source>
        <dbReference type="ARBA" id="ARBA00023004"/>
    </source>
</evidence>
<keyword evidence="14 23" id="KW-1133">Transmembrane helix</keyword>
<dbReference type="InterPro" id="IPR011712">
    <property type="entry name" value="Sig_transdc_His_kin_sub3_dim/P"/>
</dbReference>
<evidence type="ECO:0000256" key="23">
    <source>
        <dbReference type="SAM" id="Phobius"/>
    </source>
</evidence>
<feature type="transmembrane region" description="Helical" evidence="23">
    <location>
        <begin position="96"/>
        <end position="115"/>
    </location>
</feature>
<keyword evidence="10" id="KW-0808">Transferase</keyword>
<dbReference type="EMBL" id="WLZY01000008">
    <property type="protein sequence ID" value="NDL59640.1"/>
    <property type="molecule type" value="Genomic_DNA"/>
</dbReference>
<feature type="domain" description="Histidine kinase" evidence="24">
    <location>
        <begin position="257"/>
        <end position="454"/>
    </location>
</feature>
<dbReference type="GO" id="GO:0046872">
    <property type="term" value="F:metal ion binding"/>
    <property type="evidence" value="ECO:0007669"/>
    <property type="project" value="UniProtKB-KW"/>
</dbReference>
<keyword evidence="13 25" id="KW-0418">Kinase</keyword>
<dbReference type="PANTHER" id="PTHR24421:SF37">
    <property type="entry name" value="SENSOR HISTIDINE KINASE NARS"/>
    <property type="match status" value="1"/>
</dbReference>
<comment type="cofactor">
    <cofactor evidence="2">
        <name>[4Fe-4S] cluster</name>
        <dbReference type="ChEBI" id="CHEBI:49883"/>
    </cofactor>
</comment>
<dbReference type="InterPro" id="IPR004358">
    <property type="entry name" value="Sig_transdc_His_kin-like_C"/>
</dbReference>
<evidence type="ECO:0000256" key="5">
    <source>
        <dbReference type="ARBA" id="ARBA00012438"/>
    </source>
</evidence>
<keyword evidence="11 23" id="KW-0812">Transmembrane</keyword>
<feature type="transmembrane region" description="Helical" evidence="23">
    <location>
        <begin position="150"/>
        <end position="166"/>
    </location>
</feature>
<comment type="function">
    <text evidence="19">Member of the two-component regulatory system NreB/NreC involved in the control of dissimilatory nitrate/nitrite reduction in response to oxygen. NreB functions as a direct oxygen sensor histidine kinase which is autophosphorylated, in the absence of oxygen, probably at the conserved histidine residue, and transfers its phosphate group probably to a conserved aspartate residue of NreC. NreB/NreC activates the expression of the nitrate (narGHJI) and nitrite (nir) reductase operons, as well as the putative nitrate transporter gene narT.</text>
</comment>
<keyword evidence="18 23" id="KW-0472">Membrane</keyword>
<dbReference type="GO" id="GO:0005737">
    <property type="term" value="C:cytoplasm"/>
    <property type="evidence" value="ECO:0007669"/>
    <property type="project" value="UniProtKB-SubCell"/>
</dbReference>
<proteinExistence type="predicted"/>
<dbReference type="SMART" id="SM00387">
    <property type="entry name" value="HATPase_c"/>
    <property type="match status" value="1"/>
</dbReference>
<evidence type="ECO:0000256" key="4">
    <source>
        <dbReference type="ARBA" id="ARBA00004651"/>
    </source>
</evidence>
<feature type="compositionally biased region" description="Basic and acidic residues" evidence="22">
    <location>
        <begin position="1"/>
        <end position="10"/>
    </location>
</feature>
<evidence type="ECO:0000256" key="16">
    <source>
        <dbReference type="ARBA" id="ARBA00023012"/>
    </source>
</evidence>
<keyword evidence="12" id="KW-0479">Metal-binding</keyword>
<evidence type="ECO:0000256" key="18">
    <source>
        <dbReference type="ARBA" id="ARBA00023136"/>
    </source>
</evidence>
<keyword evidence="16" id="KW-0902">Two-component regulatory system</keyword>
<comment type="catalytic activity">
    <reaction evidence="1">
        <text>ATP + protein L-histidine = ADP + protein N-phospho-L-histidine.</text>
        <dbReference type="EC" id="2.7.13.3"/>
    </reaction>
</comment>
<protein>
    <recommendedName>
        <fullName evidence="6">Oxygen sensor histidine kinase NreB</fullName>
        <ecNumber evidence="5">2.7.13.3</ecNumber>
    </recommendedName>
    <alternativeName>
        <fullName evidence="20">Nitrogen regulation protein B</fullName>
    </alternativeName>
</protein>
<dbReference type="GO" id="GO:0000155">
    <property type="term" value="F:phosphorelay sensor kinase activity"/>
    <property type="evidence" value="ECO:0007669"/>
    <property type="project" value="InterPro"/>
</dbReference>
<keyword evidence="26" id="KW-1185">Reference proteome</keyword>
<evidence type="ECO:0000256" key="14">
    <source>
        <dbReference type="ARBA" id="ARBA00022989"/>
    </source>
</evidence>
<dbReference type="GO" id="GO:0005886">
    <property type="term" value="C:plasma membrane"/>
    <property type="evidence" value="ECO:0007669"/>
    <property type="project" value="UniProtKB-SubCell"/>
</dbReference>
<evidence type="ECO:0000256" key="13">
    <source>
        <dbReference type="ARBA" id="ARBA00022777"/>
    </source>
</evidence>
<name>A0A7K3M8W3_9ACTN</name>
<keyword evidence="7" id="KW-1003">Cell membrane</keyword>
<dbReference type="InterPro" id="IPR003594">
    <property type="entry name" value="HATPase_dom"/>
</dbReference>
<evidence type="ECO:0000256" key="10">
    <source>
        <dbReference type="ARBA" id="ARBA00022679"/>
    </source>
</evidence>
<evidence type="ECO:0000256" key="11">
    <source>
        <dbReference type="ARBA" id="ARBA00022692"/>
    </source>
</evidence>
<dbReference type="PANTHER" id="PTHR24421">
    <property type="entry name" value="NITRATE/NITRITE SENSOR PROTEIN NARX-RELATED"/>
    <property type="match status" value="1"/>
</dbReference>
<feature type="transmembrane region" description="Helical" evidence="23">
    <location>
        <begin position="68"/>
        <end position="90"/>
    </location>
</feature>
<dbReference type="RefSeq" id="WP_162452342.1">
    <property type="nucleotide sequence ID" value="NZ_WLZY01000008.1"/>
</dbReference>
<evidence type="ECO:0000256" key="19">
    <source>
        <dbReference type="ARBA" id="ARBA00024827"/>
    </source>
</evidence>
<feature type="region of interest" description="Disordered" evidence="22">
    <location>
        <begin position="1"/>
        <end position="25"/>
    </location>
</feature>
<feature type="transmembrane region" description="Helical" evidence="23">
    <location>
        <begin position="173"/>
        <end position="192"/>
    </location>
</feature>
<comment type="caution">
    <text evidence="25">The sequence shown here is derived from an EMBL/GenBank/DDBJ whole genome shotgun (WGS) entry which is preliminary data.</text>
</comment>
<evidence type="ECO:0000256" key="12">
    <source>
        <dbReference type="ARBA" id="ARBA00022723"/>
    </source>
</evidence>
<organism evidence="25 26">
    <name type="scientific">Phytoactinopolyspora mesophila</name>
    <dbReference type="NCBI Taxonomy" id="2650750"/>
    <lineage>
        <taxon>Bacteria</taxon>
        <taxon>Bacillati</taxon>
        <taxon>Actinomycetota</taxon>
        <taxon>Actinomycetes</taxon>
        <taxon>Jiangellales</taxon>
        <taxon>Jiangellaceae</taxon>
        <taxon>Phytoactinopolyspora</taxon>
    </lineage>
</organism>
<evidence type="ECO:0000256" key="21">
    <source>
        <dbReference type="SAM" id="Coils"/>
    </source>
</evidence>
<evidence type="ECO:0000313" key="25">
    <source>
        <dbReference type="EMBL" id="NDL59640.1"/>
    </source>
</evidence>
<gene>
    <name evidence="25" type="ORF">F7O44_21445</name>
</gene>
<sequence length="460" mass="49226">MDRLRTDLRSADVPVEAPGRRVSDDGSRRSFFAAAADIATRSDNTRPAGNGPAPGSSMAKLDDWWDRIIPIWHVLYLGLLVLGAVSTLFVGGGVETRLITVGLLAVMGATYAAFARRLFERPGGLPAFTYLTITWLCLYAIYIVTSGDTSVFFVLFALFPQIWAFLSPRAATVTSVVVILGLALTQVHVAGWGWESAVRHAPEAIMQTGLVMLVGILMVGVANQAERRAELIDELESTRSELAETERVRGVLAERERLAHEIHDTLAQGFISILTLSQAIEASLERDAGQVRDRLALLERTARENLAETRALVDALAPVDLQGRSLAQALTTVARRFSTETGVRADADVAPGMVTLPVFAEIVLLRTAQEALSNIRKHAGASQVRISLSVVDDGLGMATMTVADDGVGFDTTQDSGGFGLRGMRTRAQQAGGGFEVSSTPGGGTTVRVHVPMNPGGPTPR</sequence>
<reference evidence="25 26" key="1">
    <citation type="submission" date="2019-11" db="EMBL/GenBank/DDBJ databases">
        <authorList>
            <person name="Li X.-J."/>
            <person name="Feng X.-M."/>
        </authorList>
    </citation>
    <scope>NUCLEOTIDE SEQUENCE [LARGE SCALE GENOMIC DNA]</scope>
    <source>
        <strain evidence="25 26">XMNu-373</strain>
    </source>
</reference>
<dbReference type="InterPro" id="IPR050482">
    <property type="entry name" value="Sensor_HK_TwoCompSys"/>
</dbReference>
<keyword evidence="15" id="KW-0408">Iron</keyword>
<dbReference type="PRINTS" id="PR00344">
    <property type="entry name" value="BCTRLSENSOR"/>
</dbReference>
<comment type="subcellular location">
    <subcellularLocation>
        <location evidence="4">Cell membrane</location>
        <topology evidence="4">Multi-pass membrane protein</topology>
    </subcellularLocation>
    <subcellularLocation>
        <location evidence="3">Cytoplasm</location>
    </subcellularLocation>
</comment>
<dbReference type="PIRSF" id="PIRSF037434">
    <property type="entry name" value="STHK_ChrS"/>
    <property type="match status" value="1"/>
</dbReference>
<evidence type="ECO:0000256" key="17">
    <source>
        <dbReference type="ARBA" id="ARBA00023014"/>
    </source>
</evidence>
<dbReference type="InterPro" id="IPR036890">
    <property type="entry name" value="HATPase_C_sf"/>
</dbReference>
<keyword evidence="9" id="KW-0963">Cytoplasm</keyword>
<dbReference type="Gene3D" id="1.20.5.1930">
    <property type="match status" value="1"/>
</dbReference>
<dbReference type="Pfam" id="PF02518">
    <property type="entry name" value="HATPase_c"/>
    <property type="match status" value="1"/>
</dbReference>
<evidence type="ECO:0000313" key="26">
    <source>
        <dbReference type="Proteomes" id="UP000460435"/>
    </source>
</evidence>
<feature type="transmembrane region" description="Helical" evidence="23">
    <location>
        <begin position="127"/>
        <end position="144"/>
    </location>
</feature>
<dbReference type="InterPro" id="IPR017205">
    <property type="entry name" value="Sig_transdc_His_kinase_ChrS"/>
</dbReference>
<accession>A0A7K3M8W3</accession>
<keyword evidence="17" id="KW-0411">Iron-sulfur</keyword>
<dbReference type="InterPro" id="IPR005467">
    <property type="entry name" value="His_kinase_dom"/>
</dbReference>
<dbReference type="Proteomes" id="UP000460435">
    <property type="component" value="Unassembled WGS sequence"/>
</dbReference>
<evidence type="ECO:0000256" key="8">
    <source>
        <dbReference type="ARBA" id="ARBA00022485"/>
    </source>
</evidence>